<evidence type="ECO:0000256" key="1">
    <source>
        <dbReference type="SAM" id="MobiDB-lite"/>
    </source>
</evidence>
<keyword evidence="4" id="KW-1185">Reference proteome</keyword>
<gene>
    <name evidence="3" type="ORF">AMECASPLE_028115</name>
</gene>
<protein>
    <submittedName>
        <fullName evidence="3">Uncharacterized protein</fullName>
    </submittedName>
</protein>
<keyword evidence="2" id="KW-1133">Transmembrane helix</keyword>
<accession>A0ABV0XU99</accession>
<sequence>MKQDQLMHRERQRQVIKGTKNRNVQHNDNGVYKAVASGQKDTIVAEYTIRVQDRVSAVKLTVTPNDPCCCNFTATCRTVDSLISGTFQCVNQTCRLLKQTDLKNTSLTVYVDEGSIICNHSNNVNWEKDAEAVQFLCEKETVPNTAVIAGISAAVVVVLVGCVFMLFRFCKRKRRSNTGHDISEDKPDHNLYETPADAAITSTYDMVQFGNPDEQRNDTSTHLPTQPETIYAQVNRATKSNSQPAAANG</sequence>
<feature type="region of interest" description="Disordered" evidence="1">
    <location>
        <begin position="208"/>
        <end position="227"/>
    </location>
</feature>
<evidence type="ECO:0000256" key="2">
    <source>
        <dbReference type="SAM" id="Phobius"/>
    </source>
</evidence>
<name>A0ABV0XU99_9TELE</name>
<evidence type="ECO:0000313" key="4">
    <source>
        <dbReference type="Proteomes" id="UP001469553"/>
    </source>
</evidence>
<dbReference type="EMBL" id="JAHRIP010012463">
    <property type="protein sequence ID" value="MEQ2285074.1"/>
    <property type="molecule type" value="Genomic_DNA"/>
</dbReference>
<keyword evidence="2" id="KW-0472">Membrane</keyword>
<comment type="caution">
    <text evidence="3">The sequence shown here is derived from an EMBL/GenBank/DDBJ whole genome shotgun (WGS) entry which is preliminary data.</text>
</comment>
<evidence type="ECO:0000313" key="3">
    <source>
        <dbReference type="EMBL" id="MEQ2285074.1"/>
    </source>
</evidence>
<keyword evidence="2" id="KW-0812">Transmembrane</keyword>
<feature type="transmembrane region" description="Helical" evidence="2">
    <location>
        <begin position="146"/>
        <end position="167"/>
    </location>
</feature>
<dbReference type="Proteomes" id="UP001469553">
    <property type="component" value="Unassembled WGS sequence"/>
</dbReference>
<reference evidence="3 4" key="1">
    <citation type="submission" date="2021-06" db="EMBL/GenBank/DDBJ databases">
        <authorList>
            <person name="Palmer J.M."/>
        </authorList>
    </citation>
    <scope>NUCLEOTIDE SEQUENCE [LARGE SCALE GENOMIC DNA]</scope>
    <source>
        <strain evidence="3 4">AS_MEX2019</strain>
        <tissue evidence="3">Muscle</tissue>
    </source>
</reference>
<proteinExistence type="predicted"/>
<organism evidence="3 4">
    <name type="scientific">Ameca splendens</name>
    <dbReference type="NCBI Taxonomy" id="208324"/>
    <lineage>
        <taxon>Eukaryota</taxon>
        <taxon>Metazoa</taxon>
        <taxon>Chordata</taxon>
        <taxon>Craniata</taxon>
        <taxon>Vertebrata</taxon>
        <taxon>Euteleostomi</taxon>
        <taxon>Actinopterygii</taxon>
        <taxon>Neopterygii</taxon>
        <taxon>Teleostei</taxon>
        <taxon>Neoteleostei</taxon>
        <taxon>Acanthomorphata</taxon>
        <taxon>Ovalentaria</taxon>
        <taxon>Atherinomorphae</taxon>
        <taxon>Cyprinodontiformes</taxon>
        <taxon>Goodeidae</taxon>
        <taxon>Ameca</taxon>
    </lineage>
</organism>